<evidence type="ECO:0000256" key="3">
    <source>
        <dbReference type="ARBA" id="ARBA00012784"/>
    </source>
</evidence>
<keyword evidence="5 8" id="KW-0378">Hydrolase</keyword>
<organism evidence="8 9">
    <name type="scientific">Lapidilactobacillus gannanensis</name>
    <dbReference type="NCBI Taxonomy" id="2486002"/>
    <lineage>
        <taxon>Bacteria</taxon>
        <taxon>Bacillati</taxon>
        <taxon>Bacillota</taxon>
        <taxon>Bacilli</taxon>
        <taxon>Lactobacillales</taxon>
        <taxon>Lactobacillaceae</taxon>
        <taxon>Lapidilactobacillus</taxon>
    </lineage>
</organism>
<keyword evidence="9" id="KW-1185">Reference proteome</keyword>
<dbReference type="NCBIfam" id="TIGR01430">
    <property type="entry name" value="aden_deam"/>
    <property type="match status" value="1"/>
</dbReference>
<dbReference type="GO" id="GO:0016787">
    <property type="term" value="F:hydrolase activity"/>
    <property type="evidence" value="ECO:0007669"/>
    <property type="project" value="UniProtKB-KW"/>
</dbReference>
<dbReference type="Proteomes" id="UP001597191">
    <property type="component" value="Unassembled WGS sequence"/>
</dbReference>
<accession>A0ABW4BL66</accession>
<protein>
    <recommendedName>
        <fullName evidence="3">adenosine deaminase</fullName>
        <ecNumber evidence="3">3.5.4.4</ecNumber>
    </recommendedName>
</protein>
<comment type="similarity">
    <text evidence="2">Belongs to the metallo-dependent hydrolases superfamily. Adenosine and AMP deaminases family.</text>
</comment>
<comment type="cofactor">
    <cofactor evidence="1">
        <name>Zn(2+)</name>
        <dbReference type="ChEBI" id="CHEBI:29105"/>
    </cofactor>
</comment>
<name>A0ABW4BL66_9LACO</name>
<comment type="caution">
    <text evidence="8">The sequence shown here is derived from an EMBL/GenBank/DDBJ whole genome shotgun (WGS) entry which is preliminary data.</text>
</comment>
<dbReference type="InterPro" id="IPR032466">
    <property type="entry name" value="Metal_Hydrolase"/>
</dbReference>
<evidence type="ECO:0000256" key="4">
    <source>
        <dbReference type="ARBA" id="ARBA00022723"/>
    </source>
</evidence>
<evidence type="ECO:0000259" key="7">
    <source>
        <dbReference type="Pfam" id="PF00962"/>
    </source>
</evidence>
<dbReference type="InterPro" id="IPR006330">
    <property type="entry name" value="Ado/ade_deaminase"/>
</dbReference>
<gene>
    <name evidence="8" type="primary">add</name>
    <name evidence="8" type="ORF">ACFQ4R_00870</name>
</gene>
<evidence type="ECO:0000313" key="8">
    <source>
        <dbReference type="EMBL" id="MFD1410182.1"/>
    </source>
</evidence>
<reference evidence="9" key="1">
    <citation type="journal article" date="2019" name="Int. J. Syst. Evol. Microbiol.">
        <title>The Global Catalogue of Microorganisms (GCM) 10K type strain sequencing project: providing services to taxonomists for standard genome sequencing and annotation.</title>
        <authorList>
            <consortium name="The Broad Institute Genomics Platform"/>
            <consortium name="The Broad Institute Genome Sequencing Center for Infectious Disease"/>
            <person name="Wu L."/>
            <person name="Ma J."/>
        </authorList>
    </citation>
    <scope>NUCLEOTIDE SEQUENCE [LARGE SCALE GENOMIC DNA]</scope>
    <source>
        <strain evidence="9">CCM 8937</strain>
    </source>
</reference>
<dbReference type="EC" id="3.5.4.4" evidence="3"/>
<dbReference type="Gene3D" id="3.20.20.140">
    <property type="entry name" value="Metal-dependent hydrolases"/>
    <property type="match status" value="1"/>
</dbReference>
<dbReference type="RefSeq" id="WP_125651387.1">
    <property type="nucleotide sequence ID" value="NZ_JBHTOH010000010.1"/>
</dbReference>
<evidence type="ECO:0000256" key="5">
    <source>
        <dbReference type="ARBA" id="ARBA00022801"/>
    </source>
</evidence>
<evidence type="ECO:0000256" key="2">
    <source>
        <dbReference type="ARBA" id="ARBA00006676"/>
    </source>
</evidence>
<dbReference type="Pfam" id="PF00962">
    <property type="entry name" value="A_deaminase"/>
    <property type="match status" value="1"/>
</dbReference>
<keyword evidence="6" id="KW-0862">Zinc</keyword>
<keyword evidence="4" id="KW-0479">Metal-binding</keyword>
<dbReference type="PANTHER" id="PTHR11409:SF43">
    <property type="entry name" value="ADENOSINE DEAMINASE"/>
    <property type="match status" value="1"/>
</dbReference>
<sequence>MLTESELRALPKVELHCHLDGSLSLKAIHQLATMAGVSLPEDDHELRKLVSVTDGALDLMDYLRRFDVVLPLLQTAPALELAAYDLIEQAAADNIRYIEVRYAPDLCLEQGLTVGDTIAAVTKGLARGKKDFGVASGILVCAMRQFPLAQGQQMFQAALPYLGKGVVGGDFAGNEADYRTEVIAPSIDYAQKLGIPLTVHAGESHCAHNVMAALAMNIRRFGHGVALGETPTWQAEVAAAGGVLEMCLTSNLQTKAVASIAEYPVPQLLANHVKITINTDNRTVSNTDLTQEYVLWQKYFGITKEQFGEFNQNAIAAAFCSEQIRQQVQQELTKAYA</sequence>
<evidence type="ECO:0000313" key="9">
    <source>
        <dbReference type="Proteomes" id="UP001597191"/>
    </source>
</evidence>
<feature type="domain" description="Adenosine deaminase" evidence="7">
    <location>
        <begin position="11"/>
        <end position="334"/>
    </location>
</feature>
<dbReference type="SUPFAM" id="SSF51556">
    <property type="entry name" value="Metallo-dependent hydrolases"/>
    <property type="match status" value="1"/>
</dbReference>
<proteinExistence type="inferred from homology"/>
<evidence type="ECO:0000256" key="1">
    <source>
        <dbReference type="ARBA" id="ARBA00001947"/>
    </source>
</evidence>
<evidence type="ECO:0000256" key="6">
    <source>
        <dbReference type="ARBA" id="ARBA00022833"/>
    </source>
</evidence>
<dbReference type="InterPro" id="IPR001365">
    <property type="entry name" value="A_deaminase_dom"/>
</dbReference>
<dbReference type="PANTHER" id="PTHR11409">
    <property type="entry name" value="ADENOSINE DEAMINASE"/>
    <property type="match status" value="1"/>
</dbReference>
<dbReference type="EMBL" id="JBHTOH010000010">
    <property type="protein sequence ID" value="MFD1410182.1"/>
    <property type="molecule type" value="Genomic_DNA"/>
</dbReference>